<feature type="compositionally biased region" description="Polar residues" evidence="1">
    <location>
        <begin position="1"/>
        <end position="15"/>
    </location>
</feature>
<feature type="transmembrane region" description="Helical" evidence="2">
    <location>
        <begin position="84"/>
        <end position="107"/>
    </location>
</feature>
<dbReference type="AlphaFoldDB" id="A0A2W2B7C6"/>
<keyword evidence="2" id="KW-1133">Transmembrane helix</keyword>
<keyword evidence="2" id="KW-0472">Membrane</keyword>
<evidence type="ECO:0000256" key="2">
    <source>
        <dbReference type="SAM" id="Phobius"/>
    </source>
</evidence>
<name>A0A2W2B7C6_9HYPH</name>
<organism evidence="3 4">
    <name type="scientific">Aestuariivirga litoralis</name>
    <dbReference type="NCBI Taxonomy" id="2650924"/>
    <lineage>
        <taxon>Bacteria</taxon>
        <taxon>Pseudomonadati</taxon>
        <taxon>Pseudomonadota</taxon>
        <taxon>Alphaproteobacteria</taxon>
        <taxon>Hyphomicrobiales</taxon>
        <taxon>Aestuariivirgaceae</taxon>
        <taxon>Aestuariivirga</taxon>
    </lineage>
</organism>
<dbReference type="Proteomes" id="UP000248795">
    <property type="component" value="Unassembled WGS sequence"/>
</dbReference>
<reference evidence="4" key="1">
    <citation type="submission" date="2018-06" db="EMBL/GenBank/DDBJ databases">
        <title>Aestuariibacter litoralis strain KCTC 52945T.</title>
        <authorList>
            <person name="Li X."/>
            <person name="Salam N."/>
            <person name="Li J.-L."/>
            <person name="Chen Y.-M."/>
            <person name="Yang Z.-W."/>
            <person name="Zhang L.-Y."/>
            <person name="Han M.-X."/>
            <person name="Xiao M."/>
            <person name="Li W.-J."/>
        </authorList>
    </citation>
    <scope>NUCLEOTIDE SEQUENCE [LARGE SCALE GENOMIC DNA]</scope>
    <source>
        <strain evidence="4">KCTC 52945</strain>
    </source>
</reference>
<feature type="transmembrane region" description="Helical" evidence="2">
    <location>
        <begin position="58"/>
        <end position="78"/>
    </location>
</feature>
<feature type="region of interest" description="Disordered" evidence="1">
    <location>
        <begin position="1"/>
        <end position="52"/>
    </location>
</feature>
<proteinExistence type="predicted"/>
<dbReference type="EMBL" id="QKVK01000006">
    <property type="protein sequence ID" value="PZF76224.1"/>
    <property type="molecule type" value="Genomic_DNA"/>
</dbReference>
<evidence type="ECO:0000256" key="1">
    <source>
        <dbReference type="SAM" id="MobiDB-lite"/>
    </source>
</evidence>
<keyword evidence="4" id="KW-1185">Reference proteome</keyword>
<evidence type="ECO:0000313" key="4">
    <source>
        <dbReference type="Proteomes" id="UP000248795"/>
    </source>
</evidence>
<accession>A0A2W2B7C6</accession>
<protein>
    <submittedName>
        <fullName evidence="3">Uncharacterized protein</fullName>
    </submittedName>
</protein>
<evidence type="ECO:0000313" key="3">
    <source>
        <dbReference type="EMBL" id="PZF76224.1"/>
    </source>
</evidence>
<comment type="caution">
    <text evidence="3">The sequence shown here is derived from an EMBL/GenBank/DDBJ whole genome shotgun (WGS) entry which is preliminary data.</text>
</comment>
<sequence>MTRSRSAPGSTSTSKPCAGRTKGRSKLRPFSFGAQAPKRTDPGSSRCPGSSPEVSEDYFFAAFLAAFLAGFLAAFLAAGFLAAFLAAFLAGFFAAFFAAIAVSPRVVSAPQRR</sequence>
<keyword evidence="2" id="KW-0812">Transmembrane</keyword>
<gene>
    <name evidence="3" type="ORF">DK847_13550</name>
</gene>